<accession>R4Z4Z2</accession>
<evidence type="ECO:0000256" key="1">
    <source>
        <dbReference type="SAM" id="SignalP"/>
    </source>
</evidence>
<proteinExistence type="predicted"/>
<keyword evidence="3" id="KW-1185">Reference proteome</keyword>
<evidence type="ECO:0000313" key="2">
    <source>
        <dbReference type="EMBL" id="CCM63637.1"/>
    </source>
</evidence>
<dbReference type="STRING" id="1229780.BN381_270008"/>
<dbReference type="HOGENOM" id="CLU_798516_0_0_11"/>
<keyword evidence="1" id="KW-0732">Signal</keyword>
<reference evidence="2 3" key="1">
    <citation type="journal article" date="2013" name="ISME J.">
        <title>Metabolic model for the filamentous 'Candidatus Microthrix parvicella' based on genomic and metagenomic analyses.</title>
        <authorList>
            <person name="Jon McIlroy S."/>
            <person name="Kristiansen R."/>
            <person name="Albertsen M."/>
            <person name="Michael Karst S."/>
            <person name="Rossetti S."/>
            <person name="Lund Nielsen J."/>
            <person name="Tandoi V."/>
            <person name="James Seviour R."/>
            <person name="Nielsen P.H."/>
        </authorList>
    </citation>
    <scope>NUCLEOTIDE SEQUENCE [LARGE SCALE GENOMIC DNA]</scope>
    <source>
        <strain evidence="2 3">RN1</strain>
    </source>
</reference>
<dbReference type="EMBL" id="CANL01000020">
    <property type="protein sequence ID" value="CCM63637.1"/>
    <property type="molecule type" value="Genomic_DNA"/>
</dbReference>
<evidence type="ECO:0000313" key="3">
    <source>
        <dbReference type="Proteomes" id="UP000018291"/>
    </source>
</evidence>
<sequence length="328" mass="34767">MSRTSMAKPQRRRLSLPLKSFAILLMLGGSLVATSGTASAAPRPSSLADIDVTSAGKGVYVVGALTSSGVISAEVVVCPTRTTNCQKHGWKSLGGGFKSVAMQPQSGDGVVAIARRSNGDTWYRRGTCAGTSCSWASWYSLGGKVTKVATSNRNSCAYLVGTSPSSYVYEAKICRDSVTGWSSTGGKLSQIGSYSNKIFGTSSSGALWWNHGYGWTSAGGRITQPAVNIGKTTHYCGLAGAGRNLWCANTSNFEWTNYGGYWRKLDDGKTIGISKYWRAWSHDGRAATSYGGNVNQLATSGDLMVGVGAGYGPWYQNTYRQANGWLAL</sequence>
<dbReference type="AlphaFoldDB" id="R4Z4Z2"/>
<name>R4Z4Z2_9ACTN</name>
<comment type="caution">
    <text evidence="2">The sequence shown here is derived from an EMBL/GenBank/DDBJ whole genome shotgun (WGS) entry which is preliminary data.</text>
</comment>
<protein>
    <submittedName>
        <fullName evidence="2">Uncharacterized protein</fullName>
    </submittedName>
</protein>
<dbReference type="Proteomes" id="UP000018291">
    <property type="component" value="Unassembled WGS sequence"/>
</dbReference>
<gene>
    <name evidence="2" type="ORF">BN381_270008</name>
</gene>
<organism evidence="2 3">
    <name type="scientific">Candidatus Neomicrothrix parvicella RN1</name>
    <dbReference type="NCBI Taxonomy" id="1229780"/>
    <lineage>
        <taxon>Bacteria</taxon>
        <taxon>Bacillati</taxon>
        <taxon>Actinomycetota</taxon>
        <taxon>Acidimicrobiia</taxon>
        <taxon>Acidimicrobiales</taxon>
        <taxon>Microthrixaceae</taxon>
        <taxon>Candidatus Neomicrothrix</taxon>
    </lineage>
</organism>
<feature type="chain" id="PRO_5004383764" evidence="1">
    <location>
        <begin position="41"/>
        <end position="328"/>
    </location>
</feature>
<feature type="signal peptide" evidence="1">
    <location>
        <begin position="1"/>
        <end position="40"/>
    </location>
</feature>
<dbReference type="RefSeq" id="WP_012226536.1">
    <property type="nucleotide sequence ID" value="NZ_HG422565.1"/>
</dbReference>